<dbReference type="InterPro" id="IPR027359">
    <property type="entry name" value="Volt_channel_dom_sf"/>
</dbReference>
<gene>
    <name evidence="15" type="ORF">L9G74_05265</name>
</gene>
<sequence length="272" mass="30660">MATKHRWNIGKELVSPFELAMMLLSFISVILILVMVLVPMDKETKRLLFLIDSGICVIFLLNFFVGLIRADHKIKYLQLHWIDFIASIPAIEPLRLARLFQILRVIRLIRMSRSLIGMLVKQRRQATLASLMVAMVTIMAFSSVLMLLVENGVPGANIKSAEDAIWWSLVTISTVGYGDFYPVTTVGHVIGGVVIVCGVSFFGVISGYMASIFVAPDEQEQLASQRKEMREEMDVVLKRMEHNQQQMMQEIAELKTALYQATPSEQQPPSSN</sequence>
<keyword evidence="16" id="KW-1185">Reference proteome</keyword>
<reference evidence="16" key="1">
    <citation type="submission" date="2023-07" db="EMBL/GenBank/DDBJ databases">
        <title>Shewanella mangrovi sp. nov., an acetaldehyde- degrading bacterium isolated from mangrove sediment.</title>
        <authorList>
            <person name="Liu Y."/>
        </authorList>
    </citation>
    <scope>NUCLEOTIDE SEQUENCE [LARGE SCALE GENOMIC DNA]</scope>
    <source>
        <strain evidence="16">C32</strain>
    </source>
</reference>
<feature type="domain" description="Ion transport" evidence="14">
    <location>
        <begin position="16"/>
        <end position="216"/>
    </location>
</feature>
<feature type="transmembrane region" description="Helical" evidence="13">
    <location>
        <begin position="189"/>
        <end position="215"/>
    </location>
</feature>
<evidence type="ECO:0000256" key="10">
    <source>
        <dbReference type="ARBA" id="ARBA00023136"/>
    </source>
</evidence>
<dbReference type="InterPro" id="IPR028325">
    <property type="entry name" value="VG_K_chnl"/>
</dbReference>
<evidence type="ECO:0000256" key="1">
    <source>
        <dbReference type="ARBA" id="ARBA00004141"/>
    </source>
</evidence>
<keyword evidence="8 13" id="KW-1133">Transmembrane helix</keyword>
<evidence type="ECO:0000313" key="16">
    <source>
        <dbReference type="Proteomes" id="UP001201549"/>
    </source>
</evidence>
<evidence type="ECO:0000256" key="7">
    <source>
        <dbReference type="ARBA" id="ARBA00022958"/>
    </source>
</evidence>
<evidence type="ECO:0000256" key="9">
    <source>
        <dbReference type="ARBA" id="ARBA00023065"/>
    </source>
</evidence>
<evidence type="ECO:0000259" key="14">
    <source>
        <dbReference type="Pfam" id="PF00520"/>
    </source>
</evidence>
<dbReference type="PANTHER" id="PTHR11537">
    <property type="entry name" value="VOLTAGE-GATED POTASSIUM CHANNEL"/>
    <property type="match status" value="1"/>
</dbReference>
<dbReference type="Gene3D" id="1.10.287.70">
    <property type="match status" value="1"/>
</dbReference>
<dbReference type="PRINTS" id="PR00169">
    <property type="entry name" value="KCHANNEL"/>
</dbReference>
<evidence type="ECO:0000256" key="6">
    <source>
        <dbReference type="ARBA" id="ARBA00022882"/>
    </source>
</evidence>
<keyword evidence="3" id="KW-0633">Potassium transport</keyword>
<dbReference type="Proteomes" id="UP001201549">
    <property type="component" value="Unassembled WGS sequence"/>
</dbReference>
<evidence type="ECO:0000313" key="15">
    <source>
        <dbReference type="EMBL" id="MCS4555841.1"/>
    </source>
</evidence>
<keyword evidence="10 13" id="KW-0472">Membrane</keyword>
<comment type="subcellular location">
    <subcellularLocation>
        <location evidence="1">Membrane</location>
        <topology evidence="1">Multi-pass membrane protein</topology>
    </subcellularLocation>
</comment>
<dbReference type="Gene3D" id="1.20.120.350">
    <property type="entry name" value="Voltage-gated potassium channels. Chain C"/>
    <property type="match status" value="1"/>
</dbReference>
<dbReference type="EMBL" id="JAKOGG010000003">
    <property type="protein sequence ID" value="MCS4555841.1"/>
    <property type="molecule type" value="Genomic_DNA"/>
</dbReference>
<keyword evidence="9" id="KW-0406">Ion transport</keyword>
<protein>
    <submittedName>
        <fullName evidence="15">Ion transporter</fullName>
    </submittedName>
</protein>
<keyword evidence="2" id="KW-0813">Transport</keyword>
<keyword evidence="6" id="KW-0851">Voltage-gated channel</keyword>
<keyword evidence="11" id="KW-0407">Ion channel</keyword>
<organism evidence="15 16">
    <name type="scientific">Shewanella electrica</name>
    <dbReference type="NCBI Taxonomy" id="515560"/>
    <lineage>
        <taxon>Bacteria</taxon>
        <taxon>Pseudomonadati</taxon>
        <taxon>Pseudomonadota</taxon>
        <taxon>Gammaproteobacteria</taxon>
        <taxon>Alteromonadales</taxon>
        <taxon>Shewanellaceae</taxon>
        <taxon>Shewanella</taxon>
    </lineage>
</organism>
<keyword evidence="4 13" id="KW-0812">Transmembrane</keyword>
<feature type="coiled-coil region" evidence="12">
    <location>
        <begin position="219"/>
        <end position="257"/>
    </location>
</feature>
<evidence type="ECO:0000256" key="13">
    <source>
        <dbReference type="SAM" id="Phobius"/>
    </source>
</evidence>
<name>A0ABT2FKT8_9GAMM</name>
<evidence type="ECO:0000256" key="8">
    <source>
        <dbReference type="ARBA" id="ARBA00022989"/>
    </source>
</evidence>
<keyword evidence="7" id="KW-0630">Potassium</keyword>
<evidence type="ECO:0000256" key="4">
    <source>
        <dbReference type="ARBA" id="ARBA00022692"/>
    </source>
</evidence>
<dbReference type="RefSeq" id="WP_238895253.1">
    <property type="nucleotide sequence ID" value="NZ_JAKOGG010000003.1"/>
</dbReference>
<feature type="transmembrane region" description="Helical" evidence="13">
    <location>
        <begin position="127"/>
        <end position="149"/>
    </location>
</feature>
<evidence type="ECO:0000256" key="12">
    <source>
        <dbReference type="SAM" id="Coils"/>
    </source>
</evidence>
<evidence type="ECO:0000256" key="2">
    <source>
        <dbReference type="ARBA" id="ARBA00022448"/>
    </source>
</evidence>
<dbReference type="SUPFAM" id="SSF81324">
    <property type="entry name" value="Voltage-gated potassium channels"/>
    <property type="match status" value="1"/>
</dbReference>
<comment type="caution">
    <text evidence="15">The sequence shown here is derived from an EMBL/GenBank/DDBJ whole genome shotgun (WGS) entry which is preliminary data.</text>
</comment>
<dbReference type="Pfam" id="PF00520">
    <property type="entry name" value="Ion_trans"/>
    <property type="match status" value="1"/>
</dbReference>
<evidence type="ECO:0000256" key="11">
    <source>
        <dbReference type="ARBA" id="ARBA00023303"/>
    </source>
</evidence>
<dbReference type="InterPro" id="IPR005821">
    <property type="entry name" value="Ion_trans_dom"/>
</dbReference>
<dbReference type="PANTHER" id="PTHR11537:SF254">
    <property type="entry name" value="POTASSIUM VOLTAGE-GATED CHANNEL PROTEIN SHAB"/>
    <property type="match status" value="1"/>
</dbReference>
<accession>A0ABT2FKT8</accession>
<evidence type="ECO:0000256" key="5">
    <source>
        <dbReference type="ARBA" id="ARBA00022826"/>
    </source>
</evidence>
<feature type="transmembrane region" description="Helical" evidence="13">
    <location>
        <begin position="20"/>
        <end position="40"/>
    </location>
</feature>
<proteinExistence type="predicted"/>
<keyword evidence="12" id="KW-0175">Coiled coil</keyword>
<keyword evidence="5" id="KW-0631">Potassium channel</keyword>
<evidence type="ECO:0000256" key="3">
    <source>
        <dbReference type="ARBA" id="ARBA00022538"/>
    </source>
</evidence>
<feature type="transmembrane region" description="Helical" evidence="13">
    <location>
        <begin position="47"/>
        <end position="68"/>
    </location>
</feature>